<feature type="region of interest" description="Disordered" evidence="1">
    <location>
        <begin position="201"/>
        <end position="222"/>
    </location>
</feature>
<evidence type="ECO:0000256" key="1">
    <source>
        <dbReference type="SAM" id="MobiDB-lite"/>
    </source>
</evidence>
<name>A0A517KX24_9PEZI</name>
<keyword evidence="2" id="KW-0732">Signal</keyword>
<dbReference type="EMBL" id="CP042185">
    <property type="protein sequence ID" value="QDS67930.1"/>
    <property type="molecule type" value="Genomic_DNA"/>
</dbReference>
<proteinExistence type="predicted"/>
<sequence length="237" mass="24322">MYTQHILLAILAALSVSAIPLNINLGAYSPALVVGDGEISFGGNPERASEVLQTLASGAATGAVPGQPAAAAPLAPAAGGITSPIVTPAAPIVAAQQRPDVNSNAPAILTEGSATGQPAEFISHAITGTKYPNMVKRSIEIEGRDVGPDARVSAIKEKFRRDLAGFREALSFARDAQKNEPKVELGFGITKNAGVSVPVESAANGQRPTGRAATLQKREAEAEPEKLGMTLIAISEI</sequence>
<dbReference type="Proteomes" id="UP000316270">
    <property type="component" value="Chromosome 1"/>
</dbReference>
<evidence type="ECO:0000313" key="4">
    <source>
        <dbReference type="Proteomes" id="UP000316270"/>
    </source>
</evidence>
<feature type="chain" id="PRO_5022140599" evidence="2">
    <location>
        <begin position="19"/>
        <end position="237"/>
    </location>
</feature>
<reference evidence="3 4" key="1">
    <citation type="submission" date="2019-07" db="EMBL/GenBank/DDBJ databases">
        <title>Finished genome of Venturia effusa.</title>
        <authorList>
            <person name="Young C.A."/>
            <person name="Cox M.P."/>
            <person name="Ganley A.R.D."/>
            <person name="David W.J."/>
        </authorList>
    </citation>
    <scope>NUCLEOTIDE SEQUENCE [LARGE SCALE GENOMIC DNA]</scope>
    <source>
        <strain evidence="4">albino</strain>
    </source>
</reference>
<dbReference type="STRING" id="50376.A0A517KX24"/>
<gene>
    <name evidence="3" type="ORF">FKW77_008674</name>
</gene>
<evidence type="ECO:0000256" key="2">
    <source>
        <dbReference type="SAM" id="SignalP"/>
    </source>
</evidence>
<protein>
    <submittedName>
        <fullName evidence="3">Uncharacterized protein</fullName>
    </submittedName>
</protein>
<accession>A0A517KX24</accession>
<feature type="signal peptide" evidence="2">
    <location>
        <begin position="1"/>
        <end position="18"/>
    </location>
</feature>
<organism evidence="3 4">
    <name type="scientific">Venturia effusa</name>
    <dbReference type="NCBI Taxonomy" id="50376"/>
    <lineage>
        <taxon>Eukaryota</taxon>
        <taxon>Fungi</taxon>
        <taxon>Dikarya</taxon>
        <taxon>Ascomycota</taxon>
        <taxon>Pezizomycotina</taxon>
        <taxon>Dothideomycetes</taxon>
        <taxon>Pleosporomycetidae</taxon>
        <taxon>Venturiales</taxon>
        <taxon>Venturiaceae</taxon>
        <taxon>Venturia</taxon>
    </lineage>
</organism>
<keyword evidence="4" id="KW-1185">Reference proteome</keyword>
<dbReference type="OrthoDB" id="3941683at2759"/>
<dbReference type="AlphaFoldDB" id="A0A517KX24"/>
<evidence type="ECO:0000313" key="3">
    <source>
        <dbReference type="EMBL" id="QDS67930.1"/>
    </source>
</evidence>